<dbReference type="AlphaFoldDB" id="A0A6P2C0I2"/>
<protein>
    <submittedName>
        <fullName evidence="2">Uncharacterized protein</fullName>
    </submittedName>
</protein>
<reference evidence="2 3" key="1">
    <citation type="submission" date="2018-11" db="EMBL/GenBank/DDBJ databases">
        <title>Trebonia kvetii gen.nov., sp.nov., a novel acidophilic actinobacterium, and proposal of the new actinobacterial family Treboniaceae fam. nov.</title>
        <authorList>
            <person name="Rapoport D."/>
            <person name="Sagova-Mareckova M."/>
            <person name="Sedlacek I."/>
            <person name="Provaznik J."/>
            <person name="Kralova S."/>
            <person name="Pavlinic D."/>
            <person name="Benes V."/>
            <person name="Kopecky J."/>
        </authorList>
    </citation>
    <scope>NUCLEOTIDE SEQUENCE [LARGE SCALE GENOMIC DNA]</scope>
    <source>
        <strain evidence="2 3">15Tr583</strain>
    </source>
</reference>
<keyword evidence="1" id="KW-1133">Transmembrane helix</keyword>
<accession>A0A6P2C0I2</accession>
<organism evidence="2 3">
    <name type="scientific">Trebonia kvetii</name>
    <dbReference type="NCBI Taxonomy" id="2480626"/>
    <lineage>
        <taxon>Bacteria</taxon>
        <taxon>Bacillati</taxon>
        <taxon>Actinomycetota</taxon>
        <taxon>Actinomycetes</taxon>
        <taxon>Streptosporangiales</taxon>
        <taxon>Treboniaceae</taxon>
        <taxon>Trebonia</taxon>
    </lineage>
</organism>
<dbReference type="PROSITE" id="PS51257">
    <property type="entry name" value="PROKAR_LIPOPROTEIN"/>
    <property type="match status" value="1"/>
</dbReference>
<gene>
    <name evidence="2" type="ORF">EAS64_09485</name>
</gene>
<evidence type="ECO:0000256" key="1">
    <source>
        <dbReference type="SAM" id="Phobius"/>
    </source>
</evidence>
<name>A0A6P2C0I2_9ACTN</name>
<dbReference type="EMBL" id="RPFW01000002">
    <property type="protein sequence ID" value="TVZ04864.1"/>
    <property type="molecule type" value="Genomic_DNA"/>
</dbReference>
<keyword evidence="3" id="KW-1185">Reference proteome</keyword>
<feature type="transmembrane region" description="Helical" evidence="1">
    <location>
        <begin position="20"/>
        <end position="47"/>
    </location>
</feature>
<proteinExistence type="predicted"/>
<dbReference type="RefSeq" id="WP_145852571.1">
    <property type="nucleotide sequence ID" value="NZ_RPFW01000002.1"/>
</dbReference>
<evidence type="ECO:0000313" key="3">
    <source>
        <dbReference type="Proteomes" id="UP000460272"/>
    </source>
</evidence>
<dbReference type="Proteomes" id="UP000460272">
    <property type="component" value="Unassembled WGS sequence"/>
</dbReference>
<keyword evidence="1" id="KW-0472">Membrane</keyword>
<comment type="caution">
    <text evidence="2">The sequence shown here is derived from an EMBL/GenBank/DDBJ whole genome shotgun (WGS) entry which is preliminary data.</text>
</comment>
<keyword evidence="1" id="KW-0812">Transmembrane</keyword>
<evidence type="ECO:0000313" key="2">
    <source>
        <dbReference type="EMBL" id="TVZ04864.1"/>
    </source>
</evidence>
<sequence length="93" mass="9645">MKTNQGTGNDFMVDSRHLIIGGTLFGIGVGACIAGIAISGSAFLSAVQSWVSAMERPPSELARGTWAQAKAAAAAGRQAWTDSSQDINQRVHA</sequence>